<dbReference type="Gene3D" id="2.40.30.170">
    <property type="match status" value="1"/>
</dbReference>
<evidence type="ECO:0000256" key="3">
    <source>
        <dbReference type="SAM" id="Coils"/>
    </source>
</evidence>
<dbReference type="GO" id="GO:0030313">
    <property type="term" value="C:cell envelope"/>
    <property type="evidence" value="ECO:0007669"/>
    <property type="project" value="UniProtKB-SubCell"/>
</dbReference>
<accession>A0A2N3I8G5</accession>
<feature type="coiled-coil region" evidence="3">
    <location>
        <begin position="104"/>
        <end position="195"/>
    </location>
</feature>
<keyword evidence="6" id="KW-1185">Reference proteome</keyword>
<dbReference type="Gene3D" id="2.40.420.20">
    <property type="match status" value="1"/>
</dbReference>
<dbReference type="OrthoDB" id="1522431at2"/>
<evidence type="ECO:0000313" key="5">
    <source>
        <dbReference type="EMBL" id="PKQ66570.1"/>
    </source>
</evidence>
<feature type="domain" description="YknX-like beta-barrel" evidence="4">
    <location>
        <begin position="270"/>
        <end position="340"/>
    </location>
</feature>
<comment type="subcellular location">
    <subcellularLocation>
        <location evidence="1">Cell envelope</location>
    </subcellularLocation>
</comment>
<evidence type="ECO:0000259" key="4">
    <source>
        <dbReference type="Pfam" id="PF25990"/>
    </source>
</evidence>
<dbReference type="RefSeq" id="WP_101359592.1">
    <property type="nucleotide sequence ID" value="NZ_NKXO01000045.1"/>
</dbReference>
<name>A0A2N3I8G5_9BACT</name>
<gene>
    <name evidence="5" type="ORF">Rain11_2328</name>
</gene>
<evidence type="ECO:0000313" key="6">
    <source>
        <dbReference type="Proteomes" id="UP000233387"/>
    </source>
</evidence>
<organism evidence="5 6">
    <name type="scientific">Raineya orbicola</name>
    <dbReference type="NCBI Taxonomy" id="2016530"/>
    <lineage>
        <taxon>Bacteria</taxon>
        <taxon>Pseudomonadati</taxon>
        <taxon>Bacteroidota</taxon>
        <taxon>Cytophagia</taxon>
        <taxon>Cytophagales</taxon>
        <taxon>Raineyaceae</taxon>
        <taxon>Raineya</taxon>
    </lineage>
</organism>
<sequence length="421" mass="47948">MFLSFFMKPKVIYIATSSAFFLFLLANWLVGDRQGEKEVLVKVKEGDFEILVLANGELEAENSIKITAPEEALRSAKVYQVKIADLVPEGTYVKKGDYVATLDKVEMAEKLRSMEGELTKLRNQYEQIRIDTALMLQNERNEMQNLLFAIKEKENTLKVNQYETPAQVKALQNELEKAKKAYEQAKITYKLKQQQALSKITETAQLLGQEVQKFEEIRRLSESFVVKAPTEGLVIYHRDWNGQKRTIGSYVSSWDATVTTIPDLQSMISRAYVNEIDISKVQVGQNVKVKVDAFPEKVFMGKVINISNIGEQRPDSQVKVFEVKIKIEGSHPQLKPTMTTSNTIICEKLTNTLHIPLDCLHSETDSLNFVFVKRNGVLIRQEVKTGKSNENEIVILQGLQKNDEVFLSIPENAKNIKLKRL</sequence>
<proteinExistence type="predicted"/>
<dbReference type="InterPro" id="IPR058636">
    <property type="entry name" value="Beta-barrel_YknX"/>
</dbReference>
<protein>
    <submittedName>
        <fullName evidence="5">HlyD family secretion protein</fullName>
    </submittedName>
</protein>
<dbReference type="PANTHER" id="PTHR32347">
    <property type="entry name" value="EFFLUX SYSTEM COMPONENT YKNX-RELATED"/>
    <property type="match status" value="1"/>
</dbReference>
<comment type="caution">
    <text evidence="5">The sequence shown here is derived from an EMBL/GenBank/DDBJ whole genome shotgun (WGS) entry which is preliminary data.</text>
</comment>
<keyword evidence="2 3" id="KW-0175">Coiled coil</keyword>
<reference evidence="5 6" key="1">
    <citation type="submission" date="2017-06" db="EMBL/GenBank/DDBJ databases">
        <title>Raineya orbicola gen. nov., sp. nov. a slightly thermophilic bacterium of the phylum Bacteroidetes and the description of Raineyaceae fam. nov.</title>
        <authorList>
            <person name="Albuquerque L."/>
            <person name="Polonia A.R.M."/>
            <person name="Barroso C."/>
            <person name="Froufe H.J.C."/>
            <person name="Lage O."/>
            <person name="Lobo-Da-Cunha A."/>
            <person name="Egas C."/>
            <person name="Da Costa M.S."/>
        </authorList>
    </citation>
    <scope>NUCLEOTIDE SEQUENCE [LARGE SCALE GENOMIC DNA]</scope>
    <source>
        <strain evidence="5 6">SPSPC-11</strain>
    </source>
</reference>
<evidence type="ECO:0000256" key="1">
    <source>
        <dbReference type="ARBA" id="ARBA00004196"/>
    </source>
</evidence>
<evidence type="ECO:0000256" key="2">
    <source>
        <dbReference type="ARBA" id="ARBA00023054"/>
    </source>
</evidence>
<dbReference type="Proteomes" id="UP000233387">
    <property type="component" value="Unassembled WGS sequence"/>
</dbReference>
<dbReference type="InterPro" id="IPR050465">
    <property type="entry name" value="UPF0194_transport"/>
</dbReference>
<dbReference type="EMBL" id="NKXO01000045">
    <property type="protein sequence ID" value="PKQ66570.1"/>
    <property type="molecule type" value="Genomic_DNA"/>
</dbReference>
<dbReference type="Pfam" id="PF25990">
    <property type="entry name" value="Beta-barrel_YknX"/>
    <property type="match status" value="1"/>
</dbReference>
<dbReference type="AlphaFoldDB" id="A0A2N3I8G5"/>